<dbReference type="Proteomes" id="UP000006757">
    <property type="component" value="Unassembled WGS sequence"/>
</dbReference>
<keyword evidence="3" id="KW-1185">Reference proteome</keyword>
<feature type="compositionally biased region" description="Low complexity" evidence="1">
    <location>
        <begin position="256"/>
        <end position="268"/>
    </location>
</feature>
<feature type="compositionally biased region" description="Polar residues" evidence="1">
    <location>
        <begin position="201"/>
        <end position="226"/>
    </location>
</feature>
<comment type="caution">
    <text evidence="2">The sequence shown here is derived from an EMBL/GenBank/DDBJ whole genome shotgun (WGS) entry which is preliminary data.</text>
</comment>
<organism evidence="2 3">
    <name type="scientific">Trichosporon asahii var. asahii (strain CBS 8904)</name>
    <name type="common">Yeast</name>
    <dbReference type="NCBI Taxonomy" id="1220162"/>
    <lineage>
        <taxon>Eukaryota</taxon>
        <taxon>Fungi</taxon>
        <taxon>Dikarya</taxon>
        <taxon>Basidiomycota</taxon>
        <taxon>Agaricomycotina</taxon>
        <taxon>Tremellomycetes</taxon>
        <taxon>Trichosporonales</taxon>
        <taxon>Trichosporonaceae</taxon>
        <taxon>Trichosporon</taxon>
    </lineage>
</organism>
<accession>K1VCL6</accession>
<evidence type="ECO:0000313" key="3">
    <source>
        <dbReference type="Proteomes" id="UP000006757"/>
    </source>
</evidence>
<feature type="compositionally biased region" description="Low complexity" evidence="1">
    <location>
        <begin position="141"/>
        <end position="200"/>
    </location>
</feature>
<sequence length="348" mass="36578">MPRPQAYAVSSSPLNLLTTLPTPSSSVHKSMDGLYLDLTVMSSRTSLNRTPSHMNTTNTAPAGSQPGTGARSTRSSTRATDTGSVTSGDGGLAGMTRSFFGLNRKPRRNSASSGSSGTPPPPPGHPFNAARTSPRGSQSHPQTGLPPQGPTGQPSQASQSQASFPQSTHSTSQQSQQSQQSASQSSYSTSTSSSLPRTQSIPSSTNHPSHTGHSQGAHTQPSTGAHSTPGPHSGAQPRASDPRSEPRNAEYEPLETPRTPTSATATTVSAQGGGSFWWAASQTRQWHLNEDILLFRHVERNGALNWDQAVPGRTAEEARIAWVSRVSPSIEQYLAARIPFGAPSSVQE</sequence>
<dbReference type="EMBL" id="AMBO01000312">
    <property type="protein sequence ID" value="EKD01685.1"/>
    <property type="molecule type" value="Genomic_DNA"/>
</dbReference>
<evidence type="ECO:0000313" key="2">
    <source>
        <dbReference type="EMBL" id="EKD01685.1"/>
    </source>
</evidence>
<protein>
    <recommendedName>
        <fullName evidence="4">Myb-like domain-containing protein</fullName>
    </recommendedName>
</protein>
<dbReference type="HOGENOM" id="CLU_797370_0_0_1"/>
<gene>
    <name evidence="2" type="ORF">A1Q2_04056</name>
</gene>
<dbReference type="AlphaFoldDB" id="K1VCL6"/>
<reference evidence="2 3" key="1">
    <citation type="journal article" date="2012" name="Eukaryot. Cell">
        <title>Genome sequence of the Trichosporon asahii environmental strain CBS 8904.</title>
        <authorList>
            <person name="Yang R.Y."/>
            <person name="Li H.T."/>
            <person name="Zhu H."/>
            <person name="Zhou G.P."/>
            <person name="Wang M."/>
            <person name="Wang L."/>
        </authorList>
    </citation>
    <scope>NUCLEOTIDE SEQUENCE [LARGE SCALE GENOMIC DNA]</scope>
    <source>
        <strain evidence="2 3">CBS 8904</strain>
    </source>
</reference>
<evidence type="ECO:0000256" key="1">
    <source>
        <dbReference type="SAM" id="MobiDB-lite"/>
    </source>
</evidence>
<feature type="compositionally biased region" description="Polar residues" evidence="1">
    <location>
        <begin position="46"/>
        <end position="62"/>
    </location>
</feature>
<feature type="region of interest" description="Disordered" evidence="1">
    <location>
        <begin position="46"/>
        <end position="268"/>
    </location>
</feature>
<dbReference type="InParanoid" id="K1VCL6"/>
<proteinExistence type="predicted"/>
<feature type="compositionally biased region" description="Basic and acidic residues" evidence="1">
    <location>
        <begin position="240"/>
        <end position="250"/>
    </location>
</feature>
<feature type="compositionally biased region" description="Polar residues" evidence="1">
    <location>
        <begin position="130"/>
        <end position="140"/>
    </location>
</feature>
<evidence type="ECO:0008006" key="4">
    <source>
        <dbReference type="Google" id="ProtNLM"/>
    </source>
</evidence>
<feature type="compositionally biased region" description="Low complexity" evidence="1">
    <location>
        <begin position="67"/>
        <end position="87"/>
    </location>
</feature>
<name>K1VCL6_TRIAC</name>